<keyword evidence="2" id="KW-1185">Reference proteome</keyword>
<dbReference type="Proteomes" id="UP000190896">
    <property type="component" value="Unassembled WGS sequence"/>
</dbReference>
<comment type="caution">
    <text evidence="1">The sequence shown here is derived from an EMBL/GenBank/DDBJ whole genome shotgun (WGS) entry which is preliminary data.</text>
</comment>
<dbReference type="AlphaFoldDB" id="A0A1T2KYC2"/>
<name>A0A1T2KYC2_9GAMM</name>
<organism evidence="1 2">
    <name type="scientific">Solemya velesiana gill symbiont</name>
    <dbReference type="NCBI Taxonomy" id="1918948"/>
    <lineage>
        <taxon>Bacteria</taxon>
        <taxon>Pseudomonadati</taxon>
        <taxon>Pseudomonadota</taxon>
        <taxon>Gammaproteobacteria</taxon>
        <taxon>sulfur-oxidizing symbionts</taxon>
    </lineage>
</organism>
<dbReference type="OrthoDB" id="5294130at2"/>
<evidence type="ECO:0000313" key="1">
    <source>
        <dbReference type="EMBL" id="OOZ37845.1"/>
    </source>
</evidence>
<proteinExistence type="predicted"/>
<reference evidence="1 2" key="1">
    <citation type="submission" date="2016-11" db="EMBL/GenBank/DDBJ databases">
        <title>Mixed transmission modes and dynamic genome evolution in an obligate animal-bacterial symbiosis.</title>
        <authorList>
            <person name="Russell S.L."/>
            <person name="Corbett-Detig R.B."/>
            <person name="Cavanaugh C.M."/>
        </authorList>
    </citation>
    <scope>NUCLEOTIDE SEQUENCE [LARGE SCALE GENOMIC DNA]</scope>
    <source>
        <strain evidence="1">Se-Cadez</strain>
    </source>
</reference>
<accession>A0A1T2KYC2</accession>
<sequence>MNRRQQSSLRLEIATEAARILADHHGDLDYQAARQKAARRLGCSNDRQLPNNSEIEMALQRHLSIFTNTGQPAALKRLRKLAVEAMQSLASFNPRLIGPVLSGTASSNSPIQLHLFPETPEEVMFHLMDKNIPWVEKEAMLRFSNGSRERRPVLHFLAGDTEIELYLLKPPERRNPPLSRIDERPERGAPLNKLLEMLEQDQR</sequence>
<dbReference type="RefSeq" id="WP_078485495.1">
    <property type="nucleotide sequence ID" value="NZ_MPRJ01000001.1"/>
</dbReference>
<evidence type="ECO:0000313" key="2">
    <source>
        <dbReference type="Proteomes" id="UP000190896"/>
    </source>
</evidence>
<protein>
    <submittedName>
        <fullName evidence="1">Uncharacterized protein</fullName>
    </submittedName>
</protein>
<gene>
    <name evidence="1" type="ORF">BOW51_00085</name>
</gene>
<dbReference type="EMBL" id="MPRJ01000001">
    <property type="protein sequence ID" value="OOZ37845.1"/>
    <property type="molecule type" value="Genomic_DNA"/>
</dbReference>